<reference evidence="2" key="2">
    <citation type="submission" date="2018-03" db="EMBL/GenBank/DDBJ databases">
        <title>The Triticum urartu genome reveals the dynamic nature of wheat genome evolution.</title>
        <authorList>
            <person name="Ling H."/>
            <person name="Ma B."/>
            <person name="Shi X."/>
            <person name="Liu H."/>
            <person name="Dong L."/>
            <person name="Sun H."/>
            <person name="Cao Y."/>
            <person name="Gao Q."/>
            <person name="Zheng S."/>
            <person name="Li Y."/>
            <person name="Yu Y."/>
            <person name="Du H."/>
            <person name="Qi M."/>
            <person name="Li Y."/>
            <person name="Yu H."/>
            <person name="Cui Y."/>
            <person name="Wang N."/>
            <person name="Chen C."/>
            <person name="Wu H."/>
            <person name="Zhao Y."/>
            <person name="Zhang J."/>
            <person name="Li Y."/>
            <person name="Zhou W."/>
            <person name="Zhang B."/>
            <person name="Hu W."/>
            <person name="Eijk M."/>
            <person name="Tang J."/>
            <person name="Witsenboer H."/>
            <person name="Zhao S."/>
            <person name="Li Z."/>
            <person name="Zhang A."/>
            <person name="Wang D."/>
            <person name="Liang C."/>
        </authorList>
    </citation>
    <scope>NUCLEOTIDE SEQUENCE [LARGE SCALE GENOMIC DNA]</scope>
    <source>
        <strain evidence="2">cv. G1812</strain>
    </source>
</reference>
<dbReference type="EnsemblPlants" id="TuG1812G0200001627.01.T01">
    <property type="protein sequence ID" value="TuG1812G0200001627.01.T01"/>
    <property type="gene ID" value="TuG1812G0200001627.01"/>
</dbReference>
<keyword evidence="3" id="KW-1185">Reference proteome</keyword>
<proteinExistence type="predicted"/>
<feature type="region of interest" description="Disordered" evidence="1">
    <location>
        <begin position="108"/>
        <end position="135"/>
    </location>
</feature>
<sequence>MQVHRAGGVQGGAVQATGASPRGSLAVGEGPPGSPRAGGGGNGPRPHPLALFPSADFLLSHRLPHNPLAPTRSHIGSLFSANMSSSRCTQAALPTAAFNASSGRCRAQLRGERSHPTATSAPGESHAAGSPHAPPPAGLRPLGAFMLPLLHLLHRRIGSDIGCIFQWNGYVCQFAYF</sequence>
<dbReference type="AlphaFoldDB" id="A0A8R7PBE1"/>
<organism evidence="2 3">
    <name type="scientific">Triticum urartu</name>
    <name type="common">Red wild einkorn</name>
    <name type="synonym">Crithodium urartu</name>
    <dbReference type="NCBI Taxonomy" id="4572"/>
    <lineage>
        <taxon>Eukaryota</taxon>
        <taxon>Viridiplantae</taxon>
        <taxon>Streptophyta</taxon>
        <taxon>Embryophyta</taxon>
        <taxon>Tracheophyta</taxon>
        <taxon>Spermatophyta</taxon>
        <taxon>Magnoliopsida</taxon>
        <taxon>Liliopsida</taxon>
        <taxon>Poales</taxon>
        <taxon>Poaceae</taxon>
        <taxon>BOP clade</taxon>
        <taxon>Pooideae</taxon>
        <taxon>Triticodae</taxon>
        <taxon>Triticeae</taxon>
        <taxon>Triticinae</taxon>
        <taxon>Triticum</taxon>
    </lineage>
</organism>
<evidence type="ECO:0000313" key="3">
    <source>
        <dbReference type="Proteomes" id="UP000015106"/>
    </source>
</evidence>
<dbReference type="Gramene" id="TuG1812G0200001627.01.T01">
    <property type="protein sequence ID" value="TuG1812G0200001627.01.T01"/>
    <property type="gene ID" value="TuG1812G0200001627.01"/>
</dbReference>
<dbReference type="Proteomes" id="UP000015106">
    <property type="component" value="Chromosome 2"/>
</dbReference>
<reference evidence="3" key="1">
    <citation type="journal article" date="2013" name="Nature">
        <title>Draft genome of the wheat A-genome progenitor Triticum urartu.</title>
        <authorList>
            <person name="Ling H.Q."/>
            <person name="Zhao S."/>
            <person name="Liu D."/>
            <person name="Wang J."/>
            <person name="Sun H."/>
            <person name="Zhang C."/>
            <person name="Fan H."/>
            <person name="Li D."/>
            <person name="Dong L."/>
            <person name="Tao Y."/>
            <person name="Gao C."/>
            <person name="Wu H."/>
            <person name="Li Y."/>
            <person name="Cui Y."/>
            <person name="Guo X."/>
            <person name="Zheng S."/>
            <person name="Wang B."/>
            <person name="Yu K."/>
            <person name="Liang Q."/>
            <person name="Yang W."/>
            <person name="Lou X."/>
            <person name="Chen J."/>
            <person name="Feng M."/>
            <person name="Jian J."/>
            <person name="Zhang X."/>
            <person name="Luo G."/>
            <person name="Jiang Y."/>
            <person name="Liu J."/>
            <person name="Wang Z."/>
            <person name="Sha Y."/>
            <person name="Zhang B."/>
            <person name="Wu H."/>
            <person name="Tang D."/>
            <person name="Shen Q."/>
            <person name="Xue P."/>
            <person name="Zou S."/>
            <person name="Wang X."/>
            <person name="Liu X."/>
            <person name="Wang F."/>
            <person name="Yang Y."/>
            <person name="An X."/>
            <person name="Dong Z."/>
            <person name="Zhang K."/>
            <person name="Zhang X."/>
            <person name="Luo M.C."/>
            <person name="Dvorak J."/>
            <person name="Tong Y."/>
            <person name="Wang J."/>
            <person name="Yang H."/>
            <person name="Li Z."/>
            <person name="Wang D."/>
            <person name="Zhang A."/>
            <person name="Wang J."/>
        </authorList>
    </citation>
    <scope>NUCLEOTIDE SEQUENCE</scope>
    <source>
        <strain evidence="3">cv. G1812</strain>
    </source>
</reference>
<evidence type="ECO:0000256" key="1">
    <source>
        <dbReference type="SAM" id="MobiDB-lite"/>
    </source>
</evidence>
<accession>A0A8R7PBE1</accession>
<protein>
    <submittedName>
        <fullName evidence="2">Uncharacterized protein</fullName>
    </submittedName>
</protein>
<feature type="region of interest" description="Disordered" evidence="1">
    <location>
        <begin position="1"/>
        <end position="49"/>
    </location>
</feature>
<name>A0A8R7PBE1_TRIUA</name>
<evidence type="ECO:0000313" key="2">
    <source>
        <dbReference type="EnsemblPlants" id="TuG1812G0200001627.01.T01"/>
    </source>
</evidence>
<reference evidence="2" key="3">
    <citation type="submission" date="2022-06" db="UniProtKB">
        <authorList>
            <consortium name="EnsemblPlants"/>
        </authorList>
    </citation>
    <scope>IDENTIFICATION</scope>
</reference>